<dbReference type="CDD" id="cd00093">
    <property type="entry name" value="HTH_XRE"/>
    <property type="match status" value="1"/>
</dbReference>
<protein>
    <submittedName>
        <fullName evidence="3">Transcriptional regulator</fullName>
    </submittedName>
</protein>
<dbReference type="Pfam" id="PF01381">
    <property type="entry name" value="HTH_3"/>
    <property type="match status" value="1"/>
</dbReference>
<accession>A0A2I5KMZ3</accession>
<dbReference type="Proteomes" id="UP000231863">
    <property type="component" value="Chromosome"/>
</dbReference>
<gene>
    <name evidence="3" type="ORF">CWI26_04100</name>
</gene>
<dbReference type="PANTHER" id="PTHR46558:SF4">
    <property type="entry name" value="DNA-BIDING PHAGE PROTEIN"/>
    <property type="match status" value="1"/>
</dbReference>
<dbReference type="PANTHER" id="PTHR46558">
    <property type="entry name" value="TRACRIPTIONAL REGULATORY PROTEIN-RELATED-RELATED"/>
    <property type="match status" value="1"/>
</dbReference>
<evidence type="ECO:0000313" key="3">
    <source>
        <dbReference type="EMBL" id="AUA18731.1"/>
    </source>
</evidence>
<dbReference type="InterPro" id="IPR010982">
    <property type="entry name" value="Lambda_DNA-bd_dom_sf"/>
</dbReference>
<dbReference type="PROSITE" id="PS50943">
    <property type="entry name" value="HTH_CROC1"/>
    <property type="match status" value="1"/>
</dbReference>
<dbReference type="EMBL" id="CP025043">
    <property type="protein sequence ID" value="AUA18731.1"/>
    <property type="molecule type" value="Genomic_DNA"/>
</dbReference>
<dbReference type="InterPro" id="IPR001387">
    <property type="entry name" value="Cro/C1-type_HTH"/>
</dbReference>
<dbReference type="Gene3D" id="1.10.260.40">
    <property type="entry name" value="lambda repressor-like DNA-binding domains"/>
    <property type="match status" value="1"/>
</dbReference>
<feature type="domain" description="HTH cro/C1-type" evidence="2">
    <location>
        <begin position="5"/>
        <end position="59"/>
    </location>
</feature>
<evidence type="ECO:0000256" key="1">
    <source>
        <dbReference type="ARBA" id="ARBA00023125"/>
    </source>
</evidence>
<proteinExistence type="predicted"/>
<dbReference type="AlphaFoldDB" id="A0A2I5KMZ3"/>
<reference evidence="3 4" key="1">
    <citation type="submission" date="2017-11" db="EMBL/GenBank/DDBJ databases">
        <title>Genome analysis of Streptococcus suis serotype chz stain ah681.</title>
        <authorList>
            <person name="Pan Z."/>
            <person name="Zhang Y."/>
            <person name="Ma J."/>
            <person name="Lu P."/>
            <person name="Zhu Y."/>
            <person name="Zhong X."/>
            <person name="Dong W."/>
            <person name="Lu C."/>
            <person name="Yao H."/>
        </authorList>
    </citation>
    <scope>NUCLEOTIDE SEQUENCE [LARGE SCALE GENOMIC DNA]</scope>
    <source>
        <strain evidence="3 4">AH681</strain>
    </source>
</reference>
<dbReference type="GO" id="GO:0003677">
    <property type="term" value="F:DNA binding"/>
    <property type="evidence" value="ECO:0007669"/>
    <property type="project" value="UniProtKB-KW"/>
</dbReference>
<dbReference type="SMART" id="SM00530">
    <property type="entry name" value="HTH_XRE"/>
    <property type="match status" value="1"/>
</dbReference>
<evidence type="ECO:0000259" key="2">
    <source>
        <dbReference type="PROSITE" id="PS50943"/>
    </source>
</evidence>
<evidence type="ECO:0000313" key="4">
    <source>
        <dbReference type="Proteomes" id="UP000231863"/>
    </source>
</evidence>
<organism evidence="3 4">
    <name type="scientific">Streptococcus suis</name>
    <dbReference type="NCBI Taxonomy" id="1307"/>
    <lineage>
        <taxon>Bacteria</taxon>
        <taxon>Bacillati</taxon>
        <taxon>Bacillota</taxon>
        <taxon>Bacilli</taxon>
        <taxon>Lactobacillales</taxon>
        <taxon>Streptococcaceae</taxon>
        <taxon>Streptococcus</taxon>
    </lineage>
</organism>
<sequence length="73" mass="8355">MQIILYGLRKKAGLSQADMANKLGISEASYRQKELEQSEFKLTEMFKIADILDKDISDIFTKTTSRKVKTQPN</sequence>
<dbReference type="SUPFAM" id="SSF47413">
    <property type="entry name" value="lambda repressor-like DNA-binding domains"/>
    <property type="match status" value="1"/>
</dbReference>
<dbReference type="RefSeq" id="WP_024377137.1">
    <property type="nucleotide sequence ID" value="NZ_CP025043.1"/>
</dbReference>
<name>A0A2I5KMZ3_STRSU</name>
<keyword evidence="1" id="KW-0238">DNA-binding</keyword>